<dbReference type="GO" id="GO:0051984">
    <property type="term" value="P:positive regulation of chromosome segregation"/>
    <property type="evidence" value="ECO:0007669"/>
    <property type="project" value="Ensembl"/>
</dbReference>
<dbReference type="PANTHER" id="PTHR13108:SF9">
    <property type="entry name" value="CONDENSIN COMPLEX SUBUNIT 2"/>
    <property type="match status" value="1"/>
</dbReference>
<evidence type="ECO:0000256" key="1">
    <source>
        <dbReference type="ARBA" id="ARBA00004286"/>
    </source>
</evidence>
<feature type="compositionally biased region" description="Polar residues" evidence="12">
    <location>
        <begin position="63"/>
        <end position="84"/>
    </location>
</feature>
<dbReference type="GO" id="GO:0010032">
    <property type="term" value="P:meiotic chromosome condensation"/>
    <property type="evidence" value="ECO:0007669"/>
    <property type="project" value="Ensembl"/>
</dbReference>
<dbReference type="Ensembl" id="ENSSPUT00000005403.1">
    <property type="protein sequence ID" value="ENSSPUP00000005085.1"/>
    <property type="gene ID" value="ENSSPUG00000003809.1"/>
</dbReference>
<sequence length="719" mass="79256">MSISTPQSAGLNRSASSDGVFVSPGSRRQPLSVSGTPVLENFPGNDDEQERKQRRRSRVVDLQLSSTESPLVGKSPSTTKQAETSLPAVPKLTNAQISDHYSTCIKLSTENKITTKNAFGLHLIDYMTEILEQKDSELTNFKIAAGTLDASAKIYAVRVDAVHADLYRVLGGLGKDSAPGNIQCQDAGGVEADCETAKKPQAKKKQSYKTIEQNLNNINVSEADRRCEIDPMFQKTAASFDECSTAGVFLTTLHTHDYGSEILFDSMVTPLPSNENLDSPNSSCVKVTDLKSILLQCVEKRPICPSLRGFLFSQWDSESHNESMSALLDKFKKSDQVFDINAEVESDSGDCADGPVEDDFDADVFDRTVAGDLGEFSEKLEACRMVPGSSRKEVIPLGEGDIGTMCLHLSMKPGEYSYFSPRTMSMWAGPEHWRFKPRYKTDANAERESKRRKAKKVFEINFSDDTGFETHFRKTRAAIILAKSTLESQNKKSTTLPADFRYDPDNIIQLSLKPANRLWKMALQGSSSDHDDELGEYDYNNPSDTSNFCPADDDNDDPVNFMGQGGVFELTANPTVGIGQDAELNGGINGLDITTYGESNLVAEPQKVNKIEIQYAKTAKKMDMKRLKQTMWGLLTDVHKEKGGTENEDAEKETDSSLLMGEKVFSGITKDLLHRLPSMMAKNLSVPLAFACLLHLANEKNLKLEGVEDLSDVLVLQGD</sequence>
<dbReference type="GO" id="GO:0000794">
    <property type="term" value="C:condensed nuclear chromosome"/>
    <property type="evidence" value="ECO:0007669"/>
    <property type="project" value="Ensembl"/>
</dbReference>
<reference evidence="13" key="1">
    <citation type="submission" date="2025-08" db="UniProtKB">
        <authorList>
            <consortium name="Ensembl"/>
        </authorList>
    </citation>
    <scope>IDENTIFICATION</scope>
</reference>
<feature type="compositionally biased region" description="Polar residues" evidence="12">
    <location>
        <begin position="1"/>
        <end position="17"/>
    </location>
</feature>
<keyword evidence="14" id="KW-1185">Reference proteome</keyword>
<dbReference type="GO" id="GO:0007076">
    <property type="term" value="P:mitotic chromosome condensation"/>
    <property type="evidence" value="ECO:0007669"/>
    <property type="project" value="Ensembl"/>
</dbReference>
<comment type="function">
    <text evidence="11">Regulatory subunit of the condensin complex, a complex required for conversion of interphase chromatin into mitotic-like condense chromosomes.</text>
</comment>
<keyword evidence="8 11" id="KW-0498">Mitosis</keyword>
<feature type="region of interest" description="Disordered" evidence="12">
    <location>
        <begin position="1"/>
        <end position="84"/>
    </location>
</feature>
<dbReference type="GO" id="GO:0005654">
    <property type="term" value="C:nucleoplasm"/>
    <property type="evidence" value="ECO:0007669"/>
    <property type="project" value="Ensembl"/>
</dbReference>
<keyword evidence="6" id="KW-0963">Cytoplasm</keyword>
<keyword evidence="5" id="KW-0158">Chromosome</keyword>
<evidence type="ECO:0000256" key="10">
    <source>
        <dbReference type="ARBA" id="ARBA00023306"/>
    </source>
</evidence>
<dbReference type="Pfam" id="PF05786">
    <property type="entry name" value="Cnd2"/>
    <property type="match status" value="1"/>
</dbReference>
<dbReference type="GO" id="GO:0005829">
    <property type="term" value="C:cytosol"/>
    <property type="evidence" value="ECO:0007669"/>
    <property type="project" value="Ensembl"/>
</dbReference>
<dbReference type="GO" id="GO:0051309">
    <property type="term" value="P:female meiosis chromosome separation"/>
    <property type="evidence" value="ECO:0007669"/>
    <property type="project" value="Ensembl"/>
</dbReference>
<evidence type="ECO:0000256" key="8">
    <source>
        <dbReference type="ARBA" id="ARBA00022776"/>
    </source>
</evidence>
<comment type="subcellular location">
    <subcellularLocation>
        <location evidence="1">Chromosome</location>
    </subcellularLocation>
    <subcellularLocation>
        <location evidence="2">Cytoplasm</location>
    </subcellularLocation>
</comment>
<evidence type="ECO:0000256" key="7">
    <source>
        <dbReference type="ARBA" id="ARBA00022618"/>
    </source>
</evidence>
<reference evidence="13" key="2">
    <citation type="submission" date="2025-09" db="UniProtKB">
        <authorList>
            <consortium name="Ensembl"/>
        </authorList>
    </citation>
    <scope>IDENTIFICATION</scope>
</reference>
<evidence type="ECO:0000256" key="5">
    <source>
        <dbReference type="ARBA" id="ARBA00022454"/>
    </source>
</evidence>
<gene>
    <name evidence="13" type="primary">NCAPH</name>
</gene>
<name>A0A8D0GHL1_SPHPU</name>
<evidence type="ECO:0000256" key="11">
    <source>
        <dbReference type="PIRNR" id="PIRNR017126"/>
    </source>
</evidence>
<dbReference type="GO" id="GO:0051301">
    <property type="term" value="P:cell division"/>
    <property type="evidence" value="ECO:0007669"/>
    <property type="project" value="UniProtKB-KW"/>
</dbReference>
<comment type="similarity">
    <text evidence="3 11">Belongs to the CND2 (condensin subunit 2) family.</text>
</comment>
<evidence type="ECO:0000313" key="13">
    <source>
        <dbReference type="Ensembl" id="ENSSPUP00000005085.1"/>
    </source>
</evidence>
<evidence type="ECO:0000256" key="3">
    <source>
        <dbReference type="ARBA" id="ARBA00009471"/>
    </source>
</evidence>
<dbReference type="AlphaFoldDB" id="A0A8D0GHL1"/>
<dbReference type="GO" id="GO:1905820">
    <property type="term" value="P:positive regulation of chromosome separation"/>
    <property type="evidence" value="ECO:0007669"/>
    <property type="project" value="Ensembl"/>
</dbReference>
<protein>
    <recommendedName>
        <fullName evidence="4 11">Condensin complex subunit 2</fullName>
    </recommendedName>
</protein>
<dbReference type="OMA" id="FRKTCAD"/>
<dbReference type="GO" id="GO:0000796">
    <property type="term" value="C:condensin complex"/>
    <property type="evidence" value="ECO:0007669"/>
    <property type="project" value="Ensembl"/>
</dbReference>
<keyword evidence="7 11" id="KW-0132">Cell division</keyword>
<dbReference type="Proteomes" id="UP000694392">
    <property type="component" value="Unplaced"/>
</dbReference>
<accession>A0A8D0GHL1</accession>
<evidence type="ECO:0000256" key="2">
    <source>
        <dbReference type="ARBA" id="ARBA00004496"/>
    </source>
</evidence>
<evidence type="ECO:0000256" key="12">
    <source>
        <dbReference type="SAM" id="MobiDB-lite"/>
    </source>
</evidence>
<dbReference type="GO" id="GO:0003682">
    <property type="term" value="F:chromatin binding"/>
    <property type="evidence" value="ECO:0007669"/>
    <property type="project" value="Ensembl"/>
</dbReference>
<dbReference type="GO" id="GO:1905821">
    <property type="term" value="P:positive regulation of chromosome condensation"/>
    <property type="evidence" value="ECO:0007669"/>
    <property type="project" value="Ensembl"/>
</dbReference>
<evidence type="ECO:0000256" key="6">
    <source>
        <dbReference type="ARBA" id="ARBA00022490"/>
    </source>
</evidence>
<dbReference type="GeneTree" id="ENSGT00390000004149"/>
<keyword evidence="10 11" id="KW-0131">Cell cycle</keyword>
<evidence type="ECO:0000313" key="14">
    <source>
        <dbReference type="Proteomes" id="UP000694392"/>
    </source>
</evidence>
<organism evidence="13 14">
    <name type="scientific">Sphenodon punctatus</name>
    <name type="common">Tuatara</name>
    <name type="synonym">Hatteria punctata</name>
    <dbReference type="NCBI Taxonomy" id="8508"/>
    <lineage>
        <taxon>Eukaryota</taxon>
        <taxon>Metazoa</taxon>
        <taxon>Chordata</taxon>
        <taxon>Craniata</taxon>
        <taxon>Vertebrata</taxon>
        <taxon>Euteleostomi</taxon>
        <taxon>Lepidosauria</taxon>
        <taxon>Sphenodontia</taxon>
        <taxon>Sphenodontidae</taxon>
        <taxon>Sphenodon</taxon>
    </lineage>
</organism>
<dbReference type="PANTHER" id="PTHR13108">
    <property type="entry name" value="CONDENSIN COMPLEX SUBUNIT 2"/>
    <property type="match status" value="1"/>
</dbReference>
<keyword evidence="9 11" id="KW-0226">DNA condensation</keyword>
<evidence type="ECO:0000256" key="9">
    <source>
        <dbReference type="ARBA" id="ARBA00023067"/>
    </source>
</evidence>
<dbReference type="PIRSF" id="PIRSF017126">
    <property type="entry name" value="Condensin_H"/>
    <property type="match status" value="1"/>
</dbReference>
<dbReference type="InterPro" id="IPR022816">
    <property type="entry name" value="Condensin_barren_su2"/>
</dbReference>
<evidence type="ECO:0000256" key="4">
    <source>
        <dbReference type="ARBA" id="ARBA00016065"/>
    </source>
</evidence>
<proteinExistence type="inferred from homology"/>